<keyword evidence="6" id="KW-0472">Membrane</keyword>
<evidence type="ECO:0000256" key="2">
    <source>
        <dbReference type="ARBA" id="ARBA00022801"/>
    </source>
</evidence>
<evidence type="ECO:0000313" key="8">
    <source>
        <dbReference type="Proteomes" id="UP000799767"/>
    </source>
</evidence>
<keyword evidence="6" id="KW-1133">Transmembrane helix</keyword>
<dbReference type="PANTHER" id="PTHR10272">
    <property type="entry name" value="PLATELET-ACTIVATING FACTOR ACETYLHYDROLASE"/>
    <property type="match status" value="1"/>
</dbReference>
<evidence type="ECO:0000313" key="7">
    <source>
        <dbReference type="EMBL" id="KAF2486947.1"/>
    </source>
</evidence>
<evidence type="ECO:0000256" key="3">
    <source>
        <dbReference type="ARBA" id="ARBA00022963"/>
    </source>
</evidence>
<dbReference type="OrthoDB" id="2363873at2759"/>
<reference evidence="7" key="1">
    <citation type="journal article" date="2020" name="Stud. Mycol.">
        <title>101 Dothideomycetes genomes: a test case for predicting lifestyles and emergence of pathogens.</title>
        <authorList>
            <person name="Haridas S."/>
            <person name="Albert R."/>
            <person name="Binder M."/>
            <person name="Bloem J."/>
            <person name="Labutti K."/>
            <person name="Salamov A."/>
            <person name="Andreopoulos B."/>
            <person name="Baker S."/>
            <person name="Barry K."/>
            <person name="Bills G."/>
            <person name="Bluhm B."/>
            <person name="Cannon C."/>
            <person name="Castanera R."/>
            <person name="Culley D."/>
            <person name="Daum C."/>
            <person name="Ezra D."/>
            <person name="Gonzalez J."/>
            <person name="Henrissat B."/>
            <person name="Kuo A."/>
            <person name="Liang C."/>
            <person name="Lipzen A."/>
            <person name="Lutzoni F."/>
            <person name="Magnuson J."/>
            <person name="Mondo S."/>
            <person name="Nolan M."/>
            <person name="Ohm R."/>
            <person name="Pangilinan J."/>
            <person name="Park H.-J."/>
            <person name="Ramirez L."/>
            <person name="Alfaro M."/>
            <person name="Sun H."/>
            <person name="Tritt A."/>
            <person name="Yoshinaga Y."/>
            <person name="Zwiers L.-H."/>
            <person name="Turgeon B."/>
            <person name="Goodwin S."/>
            <person name="Spatafora J."/>
            <person name="Crous P."/>
            <person name="Grigoriev I."/>
        </authorList>
    </citation>
    <scope>NUCLEOTIDE SEQUENCE</scope>
    <source>
        <strain evidence="7">CBS 113389</strain>
    </source>
</reference>
<dbReference type="RefSeq" id="XP_033593516.1">
    <property type="nucleotide sequence ID" value="XM_033735196.1"/>
</dbReference>
<protein>
    <recommendedName>
        <fullName evidence="1">1-alkyl-2-acetylglycerophosphocholine esterase</fullName>
        <ecNumber evidence="1">3.1.1.47</ecNumber>
    </recommendedName>
</protein>
<dbReference type="PANTHER" id="PTHR10272:SF0">
    <property type="entry name" value="PLATELET-ACTIVATING FACTOR ACETYLHYDROLASE"/>
    <property type="match status" value="1"/>
</dbReference>
<evidence type="ECO:0000256" key="4">
    <source>
        <dbReference type="ARBA" id="ARBA00023098"/>
    </source>
</evidence>
<feature type="region of interest" description="Disordered" evidence="5">
    <location>
        <begin position="562"/>
        <end position="631"/>
    </location>
</feature>
<feature type="compositionally biased region" description="Basic residues" evidence="5">
    <location>
        <begin position="25"/>
        <end position="35"/>
    </location>
</feature>
<dbReference type="EMBL" id="MU001632">
    <property type="protein sequence ID" value="KAF2486947.1"/>
    <property type="molecule type" value="Genomic_DNA"/>
</dbReference>
<dbReference type="EC" id="3.1.1.47" evidence="1"/>
<keyword evidence="3" id="KW-0442">Lipid degradation</keyword>
<dbReference type="SUPFAM" id="SSF53474">
    <property type="entry name" value="alpha/beta-Hydrolases"/>
    <property type="match status" value="1"/>
</dbReference>
<dbReference type="Proteomes" id="UP000799767">
    <property type="component" value="Unassembled WGS sequence"/>
</dbReference>
<gene>
    <name evidence="7" type="ORF">BDY17DRAFT_308293</name>
</gene>
<sequence length="631" mass="70284">MPSRKLKLAAGHPISGDHETGSIPHAKKPKARPPRGWRDKAIIPAKSLPTYTGPYPVATMEIEVPAKNPRVFSNITRHGRHVLQLETVLITIYYPTSHDDFHLQRHDPRFSRQLWLGRPRLGIATGLAAFGGFGAWATPVFWPAFWTKLPAYRNAPIASHWAPLADTKAYGTKVKTQSVARPAGAPEEPVFPLVMFSHGLGGTRTMYSSHCGEYASHGFVVCAVEHRDGSGPRTYVNHAKSGSGSMDDLEAKGHIDHTPQQHAKGYDIIDYLWPKDNPLDTMPNNKKGVDTELRNAQINLRLAEMEEAFDIVREIASGNGQIVADRNFRRKGFKASSSHGLKGVNWPKWKGRVHLDAVTACGHSFGAATVVEILRHTDRFPYISQGIIYDIWGAGTLPPEPDAPNHRIRSPLLAINSEAFTYWSSNFELVESLIQEASEAPASCPAWLMTLRGTVHVSQSDFSLMWPNITSLLLKAVANPQRALDLNINASLEFLSLVLPKHIALVIRTYSYEGLLELDEEALENIATREKHQPKEKFVAMRLHIEHEWLYRTRPGWMRARQRRKNRKLGREPDPGDEVWLHVKPPAECVDAHQRRVESSAQGRAEEAGRNAVSPSLEDKPSPAGEADGGI</sequence>
<organism evidence="7 8">
    <name type="scientific">Neohortaea acidophila</name>
    <dbReference type="NCBI Taxonomy" id="245834"/>
    <lineage>
        <taxon>Eukaryota</taxon>
        <taxon>Fungi</taxon>
        <taxon>Dikarya</taxon>
        <taxon>Ascomycota</taxon>
        <taxon>Pezizomycotina</taxon>
        <taxon>Dothideomycetes</taxon>
        <taxon>Dothideomycetidae</taxon>
        <taxon>Mycosphaerellales</taxon>
        <taxon>Teratosphaeriaceae</taxon>
        <taxon>Neohortaea</taxon>
    </lineage>
</organism>
<dbReference type="AlphaFoldDB" id="A0A6A6Q6C1"/>
<proteinExistence type="predicted"/>
<name>A0A6A6Q6C1_9PEZI</name>
<keyword evidence="4" id="KW-0443">Lipid metabolism</keyword>
<dbReference type="Gene3D" id="3.40.50.1820">
    <property type="entry name" value="alpha/beta hydrolase"/>
    <property type="match status" value="1"/>
</dbReference>
<accession>A0A6A6Q6C1</accession>
<dbReference type="GO" id="GO:0003847">
    <property type="term" value="F:1-alkyl-2-acetylglycerophosphocholine esterase activity"/>
    <property type="evidence" value="ECO:0007669"/>
    <property type="project" value="UniProtKB-EC"/>
</dbReference>
<dbReference type="InterPro" id="IPR029058">
    <property type="entry name" value="AB_hydrolase_fold"/>
</dbReference>
<dbReference type="GO" id="GO:0016042">
    <property type="term" value="P:lipid catabolic process"/>
    <property type="evidence" value="ECO:0007669"/>
    <property type="project" value="UniProtKB-KW"/>
</dbReference>
<feature type="transmembrane region" description="Helical" evidence="6">
    <location>
        <begin position="121"/>
        <end position="146"/>
    </location>
</feature>
<keyword evidence="8" id="KW-1185">Reference proteome</keyword>
<feature type="region of interest" description="Disordered" evidence="5">
    <location>
        <begin position="1"/>
        <end position="39"/>
    </location>
</feature>
<evidence type="ECO:0000256" key="5">
    <source>
        <dbReference type="SAM" id="MobiDB-lite"/>
    </source>
</evidence>
<feature type="compositionally biased region" description="Basic and acidic residues" evidence="5">
    <location>
        <begin position="590"/>
        <end position="609"/>
    </location>
</feature>
<dbReference type="GeneID" id="54476198"/>
<evidence type="ECO:0000256" key="1">
    <source>
        <dbReference type="ARBA" id="ARBA00013201"/>
    </source>
</evidence>
<evidence type="ECO:0000256" key="6">
    <source>
        <dbReference type="SAM" id="Phobius"/>
    </source>
</evidence>
<dbReference type="Pfam" id="PF03403">
    <property type="entry name" value="PAF-AH_p_II"/>
    <property type="match status" value="1"/>
</dbReference>
<keyword evidence="2 7" id="KW-0378">Hydrolase</keyword>
<keyword evidence="6" id="KW-0812">Transmembrane</keyword>